<dbReference type="Proteomes" id="UP000576393">
    <property type="component" value="Unassembled WGS sequence"/>
</dbReference>
<feature type="chain" id="PRO_5032766973" evidence="1">
    <location>
        <begin position="29"/>
        <end position="102"/>
    </location>
</feature>
<keyword evidence="1" id="KW-0732">Signal</keyword>
<gene>
    <name evidence="2" type="ORF">HDA43_006886</name>
</gene>
<evidence type="ECO:0000313" key="3">
    <source>
        <dbReference type="Proteomes" id="UP000576393"/>
    </source>
</evidence>
<keyword evidence="3" id="KW-1185">Reference proteome</keyword>
<proteinExistence type="predicted"/>
<accession>A0A852VC63</accession>
<reference evidence="2 3" key="1">
    <citation type="submission" date="2020-07" db="EMBL/GenBank/DDBJ databases">
        <title>Sequencing the genomes of 1000 actinobacteria strains.</title>
        <authorList>
            <person name="Klenk H.-P."/>
        </authorList>
    </citation>
    <scope>NUCLEOTIDE SEQUENCE [LARGE SCALE GENOMIC DNA]</scope>
    <source>
        <strain evidence="2 3">DSM 45763</strain>
    </source>
</reference>
<evidence type="ECO:0000256" key="1">
    <source>
        <dbReference type="SAM" id="SignalP"/>
    </source>
</evidence>
<dbReference type="AlphaFoldDB" id="A0A852VC63"/>
<organism evidence="2 3">
    <name type="scientific">Streptosporangium sandarakinum</name>
    <dbReference type="NCBI Taxonomy" id="1260955"/>
    <lineage>
        <taxon>Bacteria</taxon>
        <taxon>Bacillati</taxon>
        <taxon>Actinomycetota</taxon>
        <taxon>Actinomycetes</taxon>
        <taxon>Streptosporangiales</taxon>
        <taxon>Streptosporangiaceae</taxon>
        <taxon>Streptosporangium</taxon>
    </lineage>
</organism>
<feature type="signal peptide" evidence="1">
    <location>
        <begin position="1"/>
        <end position="28"/>
    </location>
</feature>
<protein>
    <submittedName>
        <fullName evidence="2">Uncharacterized protein</fullName>
    </submittedName>
</protein>
<dbReference type="RefSeq" id="WP_179829126.1">
    <property type="nucleotide sequence ID" value="NZ_JACCCO010000004.1"/>
</dbReference>
<evidence type="ECO:0000313" key="2">
    <source>
        <dbReference type="EMBL" id="NYF44644.1"/>
    </source>
</evidence>
<name>A0A852VC63_9ACTN</name>
<dbReference type="EMBL" id="JACCCO010000004">
    <property type="protein sequence ID" value="NYF44644.1"/>
    <property type="molecule type" value="Genomic_DNA"/>
</dbReference>
<comment type="caution">
    <text evidence="2">The sequence shown here is derived from an EMBL/GenBank/DDBJ whole genome shotgun (WGS) entry which is preliminary data.</text>
</comment>
<sequence length="102" mass="10518">MRFSSLPALALATAAIAGALAAATPAQADDTPTYTCDKVLYGSVVLGEGNCTASNGATEQGAFLGEFLVTSREEPQWTFRCHIGGVVQLPEAVRGDSCEPVV</sequence>